<feature type="coiled-coil region" evidence="2">
    <location>
        <begin position="104"/>
        <end position="131"/>
    </location>
</feature>
<dbReference type="eggNOG" id="KOG0992">
    <property type="taxonomic scope" value="Eukaryota"/>
</dbReference>
<dbReference type="Gene3D" id="1.10.220.60">
    <property type="entry name" value="GRIP domain"/>
    <property type="match status" value="1"/>
</dbReference>
<dbReference type="EnsemblMetazoa" id="tetur21g01000.1">
    <property type="protein sequence ID" value="tetur21g01000.1"/>
    <property type="gene ID" value="tetur21g01000"/>
</dbReference>
<feature type="compositionally biased region" description="Basic and acidic residues" evidence="3">
    <location>
        <begin position="178"/>
        <end position="194"/>
    </location>
</feature>
<feature type="compositionally biased region" description="Low complexity" evidence="3">
    <location>
        <begin position="267"/>
        <end position="278"/>
    </location>
</feature>
<organism evidence="5 6">
    <name type="scientific">Tetranychus urticae</name>
    <name type="common">Two-spotted spider mite</name>
    <dbReference type="NCBI Taxonomy" id="32264"/>
    <lineage>
        <taxon>Eukaryota</taxon>
        <taxon>Metazoa</taxon>
        <taxon>Ecdysozoa</taxon>
        <taxon>Arthropoda</taxon>
        <taxon>Chelicerata</taxon>
        <taxon>Arachnida</taxon>
        <taxon>Acari</taxon>
        <taxon>Acariformes</taxon>
        <taxon>Trombidiformes</taxon>
        <taxon>Prostigmata</taxon>
        <taxon>Eleutherengona</taxon>
        <taxon>Raphignathae</taxon>
        <taxon>Tetranychoidea</taxon>
        <taxon>Tetranychidae</taxon>
        <taxon>Tetranychus</taxon>
    </lineage>
</organism>
<keyword evidence="6" id="KW-1185">Reference proteome</keyword>
<dbReference type="GO" id="GO:0005794">
    <property type="term" value="C:Golgi apparatus"/>
    <property type="evidence" value="ECO:0007669"/>
    <property type="project" value="TreeGrafter"/>
</dbReference>
<dbReference type="OMA" id="NTNGHES"/>
<dbReference type="STRING" id="32264.T1KTU0"/>
<feature type="region of interest" description="Disordered" evidence="3">
    <location>
        <begin position="153"/>
        <end position="194"/>
    </location>
</feature>
<accession>T1KTU0</accession>
<feature type="compositionally biased region" description="Polar residues" evidence="3">
    <location>
        <begin position="32"/>
        <end position="42"/>
    </location>
</feature>
<feature type="region of interest" description="Disordered" evidence="3">
    <location>
        <begin position="236"/>
        <end position="282"/>
    </location>
</feature>
<proteinExistence type="predicted"/>
<dbReference type="PANTHER" id="PTHR23157:SF24">
    <property type="entry name" value="GOLGIN SUBFAMILY A MEMBER 1"/>
    <property type="match status" value="1"/>
</dbReference>
<reference evidence="6" key="1">
    <citation type="submission" date="2011-08" db="EMBL/GenBank/DDBJ databases">
        <authorList>
            <person name="Rombauts S."/>
        </authorList>
    </citation>
    <scope>NUCLEOTIDE SEQUENCE</scope>
    <source>
        <strain evidence="6">London</strain>
    </source>
</reference>
<protein>
    <recommendedName>
        <fullName evidence="4">GRIP domain-containing protein</fullName>
    </recommendedName>
</protein>
<keyword evidence="1 2" id="KW-0175">Coiled coil</keyword>
<dbReference type="InterPro" id="IPR000237">
    <property type="entry name" value="GRIP_dom"/>
</dbReference>
<evidence type="ECO:0000313" key="5">
    <source>
        <dbReference type="EnsemblMetazoa" id="tetur21g01000.1"/>
    </source>
</evidence>
<dbReference type="InterPro" id="IPR051952">
    <property type="entry name" value="Golgi-autophagy_related"/>
</dbReference>
<evidence type="ECO:0000313" key="6">
    <source>
        <dbReference type="Proteomes" id="UP000015104"/>
    </source>
</evidence>
<reference evidence="5" key="2">
    <citation type="submission" date="2015-06" db="UniProtKB">
        <authorList>
            <consortium name="EnsemblMetazoa"/>
        </authorList>
    </citation>
    <scope>IDENTIFICATION</scope>
</reference>
<evidence type="ECO:0000259" key="4">
    <source>
        <dbReference type="PROSITE" id="PS50913"/>
    </source>
</evidence>
<evidence type="ECO:0000256" key="1">
    <source>
        <dbReference type="ARBA" id="ARBA00023054"/>
    </source>
</evidence>
<dbReference type="AlphaFoldDB" id="T1KTU0"/>
<dbReference type="Pfam" id="PF01465">
    <property type="entry name" value="GRIP"/>
    <property type="match status" value="1"/>
</dbReference>
<feature type="region of interest" description="Disordered" evidence="3">
    <location>
        <begin position="32"/>
        <end position="56"/>
    </location>
</feature>
<sequence>MFKNLKIKLESEKAESTSLSSDCDDVSLNQQISDESLLNHNNDNSEMKERKKMKNVSRPVIKSSFSSIDISNNHPESALNSASIKPTSISSMELDESSIKFDDRKKLLWENERLRDQIRVLSNKLESSTSEKKVDYIDEKLLKLVGESIVKESSEQSKEANGIKSNYGNWSLLLPPSNKDDTNNSNGDLHKKEVEKLQRRINELEESLREKNKTIRLQQQRLNDIRKSFQRGSTLDSKLFDIPGSQHDNEIGTNDGSSRAENGFADQQQPQPQQQHQRQLSDSQTSMNYLMNDISFQYLRTVVFKFVSTSDYESQKHLIKAISMLLKFSDAEERQIRDSLEQRVSWFKSLPLLGNGFKMNSNYQPAHH</sequence>
<dbReference type="OrthoDB" id="5848685at2759"/>
<dbReference type="KEGG" id="tut:107367391"/>
<dbReference type="Proteomes" id="UP000015104">
    <property type="component" value="Unassembled WGS sequence"/>
</dbReference>
<dbReference type="HOGENOM" id="CLU_753012_0_0_1"/>
<dbReference type="SMART" id="SM00755">
    <property type="entry name" value="Grip"/>
    <property type="match status" value="1"/>
</dbReference>
<name>T1KTU0_TETUR</name>
<evidence type="ECO:0000256" key="2">
    <source>
        <dbReference type="SAM" id="Coils"/>
    </source>
</evidence>
<feature type="compositionally biased region" description="Polar residues" evidence="3">
    <location>
        <begin position="251"/>
        <end position="260"/>
    </location>
</feature>
<dbReference type="EMBL" id="CAEY01000546">
    <property type="status" value="NOT_ANNOTATED_CDS"/>
    <property type="molecule type" value="Genomic_DNA"/>
</dbReference>
<dbReference type="PROSITE" id="PS50913">
    <property type="entry name" value="GRIP"/>
    <property type="match status" value="1"/>
</dbReference>
<feature type="domain" description="GRIP" evidence="4">
    <location>
        <begin position="289"/>
        <end position="339"/>
    </location>
</feature>
<gene>
    <name evidence="5" type="primary">107367391</name>
</gene>
<dbReference type="PANTHER" id="PTHR23157">
    <property type="entry name" value="GRIP AND COILED-COIL DOMAIN-CONTAINING PROTEIN 1"/>
    <property type="match status" value="1"/>
</dbReference>
<evidence type="ECO:0000256" key="3">
    <source>
        <dbReference type="SAM" id="MobiDB-lite"/>
    </source>
</evidence>